<dbReference type="PROSITE" id="PS51257">
    <property type="entry name" value="PROKAR_LIPOPROTEIN"/>
    <property type="match status" value="1"/>
</dbReference>
<evidence type="ECO:0008006" key="4">
    <source>
        <dbReference type="Google" id="ProtNLM"/>
    </source>
</evidence>
<sequence>MKKVWFIVVLLAVVIAGCEHQGNNPPEENPLDGYIILEQTDSLTYMNVTIDTVRGNTYMIWIFEGVSDTSGHEYALGSNLFVAEVMEDIPDELEVMYSEELLYDYVEGFSLTLYDGMEEQITDVYARSGSLKVLKHEGDYYELEYKFTMFDGKKYYCLYRGELGKKIEYGDI</sequence>
<organism evidence="2 3">
    <name type="scientific">Candidatus Aphodosoma intestinipullorum</name>
    <dbReference type="NCBI Taxonomy" id="2840674"/>
    <lineage>
        <taxon>Bacteria</taxon>
        <taxon>Pseudomonadati</taxon>
        <taxon>Bacteroidota</taxon>
        <taxon>Bacteroidia</taxon>
        <taxon>Bacteroidales</taxon>
        <taxon>Candidatus Aphodosoma</taxon>
    </lineage>
</organism>
<dbReference type="AlphaFoldDB" id="A0A940IEL1"/>
<feature type="signal peptide" evidence="1">
    <location>
        <begin position="1"/>
        <end position="21"/>
    </location>
</feature>
<dbReference type="Proteomes" id="UP000712007">
    <property type="component" value="Unassembled WGS sequence"/>
</dbReference>
<gene>
    <name evidence="2" type="ORF">IAC51_03580</name>
</gene>
<keyword evidence="1" id="KW-0732">Signal</keyword>
<evidence type="ECO:0000313" key="2">
    <source>
        <dbReference type="EMBL" id="MBO8439712.1"/>
    </source>
</evidence>
<dbReference type="EMBL" id="JADIMV010000059">
    <property type="protein sequence ID" value="MBO8439712.1"/>
    <property type="molecule type" value="Genomic_DNA"/>
</dbReference>
<reference evidence="2" key="2">
    <citation type="journal article" date="2021" name="PeerJ">
        <title>Extensive microbial diversity within the chicken gut microbiome revealed by metagenomics and culture.</title>
        <authorList>
            <person name="Gilroy R."/>
            <person name="Ravi A."/>
            <person name="Getino M."/>
            <person name="Pursley I."/>
            <person name="Horton D.L."/>
            <person name="Alikhan N.F."/>
            <person name="Baker D."/>
            <person name="Gharbi K."/>
            <person name="Hall N."/>
            <person name="Watson M."/>
            <person name="Adriaenssens E.M."/>
            <person name="Foster-Nyarko E."/>
            <person name="Jarju S."/>
            <person name="Secka A."/>
            <person name="Antonio M."/>
            <person name="Oren A."/>
            <person name="Chaudhuri R.R."/>
            <person name="La Ragione R."/>
            <person name="Hildebrand F."/>
            <person name="Pallen M.J."/>
        </authorList>
    </citation>
    <scope>NUCLEOTIDE SEQUENCE</scope>
    <source>
        <strain evidence="2">3924</strain>
    </source>
</reference>
<accession>A0A940IEL1</accession>
<evidence type="ECO:0000256" key="1">
    <source>
        <dbReference type="SAM" id="SignalP"/>
    </source>
</evidence>
<proteinExistence type="predicted"/>
<protein>
    <recommendedName>
        <fullName evidence="4">Lipoprotein</fullName>
    </recommendedName>
</protein>
<name>A0A940IEL1_9BACT</name>
<comment type="caution">
    <text evidence="2">The sequence shown here is derived from an EMBL/GenBank/DDBJ whole genome shotgun (WGS) entry which is preliminary data.</text>
</comment>
<reference evidence="2" key="1">
    <citation type="submission" date="2020-10" db="EMBL/GenBank/DDBJ databases">
        <authorList>
            <person name="Gilroy R."/>
        </authorList>
    </citation>
    <scope>NUCLEOTIDE SEQUENCE</scope>
    <source>
        <strain evidence="2">3924</strain>
    </source>
</reference>
<feature type="chain" id="PRO_5037252485" description="Lipoprotein" evidence="1">
    <location>
        <begin position="22"/>
        <end position="172"/>
    </location>
</feature>
<evidence type="ECO:0000313" key="3">
    <source>
        <dbReference type="Proteomes" id="UP000712007"/>
    </source>
</evidence>